<dbReference type="AlphaFoldDB" id="A0A4R3VQK7"/>
<protein>
    <submittedName>
        <fullName evidence="1">Uncharacterized protein</fullName>
    </submittedName>
</protein>
<reference evidence="1 2" key="1">
    <citation type="submission" date="2019-03" db="EMBL/GenBank/DDBJ databases">
        <title>Genomic Encyclopedia of Type Strains, Phase IV (KMG-IV): sequencing the most valuable type-strain genomes for metagenomic binning, comparative biology and taxonomic classification.</title>
        <authorList>
            <person name="Goeker M."/>
        </authorList>
    </citation>
    <scope>NUCLEOTIDE SEQUENCE [LARGE SCALE GENOMIC DNA]</scope>
    <source>
        <strain evidence="1 2">DSM 16730</strain>
    </source>
</reference>
<proteinExistence type="predicted"/>
<keyword evidence="2" id="KW-1185">Reference proteome</keyword>
<dbReference type="EMBL" id="SMBY01000003">
    <property type="protein sequence ID" value="TCV06881.1"/>
    <property type="molecule type" value="Genomic_DNA"/>
</dbReference>
<name>A0A4R3VQK7_9GAMM</name>
<gene>
    <name evidence="1" type="ORF">EDC54_103129</name>
</gene>
<dbReference type="Proteomes" id="UP000295433">
    <property type="component" value="Unassembled WGS sequence"/>
</dbReference>
<comment type="caution">
    <text evidence="1">The sequence shown here is derived from an EMBL/GenBank/DDBJ whole genome shotgun (WGS) entry which is preliminary data.</text>
</comment>
<accession>A0A4R3VQK7</accession>
<evidence type="ECO:0000313" key="2">
    <source>
        <dbReference type="Proteomes" id="UP000295433"/>
    </source>
</evidence>
<organism evidence="1 2">
    <name type="scientific">Samsonia erythrinae</name>
    <dbReference type="NCBI Taxonomy" id="160434"/>
    <lineage>
        <taxon>Bacteria</taxon>
        <taxon>Pseudomonadati</taxon>
        <taxon>Pseudomonadota</taxon>
        <taxon>Gammaproteobacteria</taxon>
        <taxon>Enterobacterales</taxon>
        <taxon>Pectobacteriaceae</taxon>
        <taxon>Samsonia</taxon>
    </lineage>
</organism>
<sequence>MEHESLRFTVIYSAKMRNEGEMLCLKSECSPSGGSN</sequence>
<evidence type="ECO:0000313" key="1">
    <source>
        <dbReference type="EMBL" id="TCV06881.1"/>
    </source>
</evidence>